<dbReference type="Pfam" id="PF09793">
    <property type="entry name" value="AD"/>
    <property type="match status" value="1"/>
</dbReference>
<dbReference type="EMBL" id="GG692401">
    <property type="protein sequence ID" value="EER31270.1"/>
    <property type="molecule type" value="Genomic_DNA"/>
</dbReference>
<sequence length="209" mass="23813">MSFQNFEQIINLKVRITNLLDQIIIGQIYTYSSSNEVIILKTIDKKEGPSTYRIINTSFIKSIQVLPPFNKKNLSNQKDNSVLPKITVDDLKKNLDFQISNYNPESVTGQEAAKQGSSQSSQSSGKSNIPTLLFNKLVKLYGEKNVRFNGNGKQNEIIVYEEIKIIKPFTNNKSNIQLMRDNGSKKHLDSVQRALKQFWLEIDNEKRGG</sequence>
<reference evidence="3 4" key="1">
    <citation type="journal article" date="2009" name="Nature">
        <title>Evolution of pathogenicity and sexual reproduction in eight Candida genomes.</title>
        <authorList>
            <person name="Butler G."/>
            <person name="Rasmussen M.D."/>
            <person name="Lin M.F."/>
            <person name="Santos M.A."/>
            <person name="Sakthikumar S."/>
            <person name="Munro C.A."/>
            <person name="Rheinbay E."/>
            <person name="Grabherr M."/>
            <person name="Forche A."/>
            <person name="Reedy J.L."/>
            <person name="Agrafioti I."/>
            <person name="Arnaud M.B."/>
            <person name="Bates S."/>
            <person name="Brown A.J."/>
            <person name="Brunke S."/>
            <person name="Costanzo M.C."/>
            <person name="Fitzpatrick D.A."/>
            <person name="de Groot P.W."/>
            <person name="Harris D."/>
            <person name="Hoyer L.L."/>
            <person name="Hube B."/>
            <person name="Klis F.M."/>
            <person name="Kodira C."/>
            <person name="Lennard N."/>
            <person name="Logue M.E."/>
            <person name="Martin R."/>
            <person name="Neiman A.M."/>
            <person name="Nikolaou E."/>
            <person name="Quail M.A."/>
            <person name="Quinn J."/>
            <person name="Santos M.C."/>
            <person name="Schmitzberger F.F."/>
            <person name="Sherlock G."/>
            <person name="Shah P."/>
            <person name="Silverstein K.A."/>
            <person name="Skrzypek M.S."/>
            <person name="Soll D."/>
            <person name="Staggs R."/>
            <person name="Stansfield I."/>
            <person name="Stumpf M.P."/>
            <person name="Sudbery P.E."/>
            <person name="Srikantha T."/>
            <person name="Zeng Q."/>
            <person name="Berman J."/>
            <person name="Berriman M."/>
            <person name="Heitman J."/>
            <person name="Gow N.A."/>
            <person name="Lorenz M.C."/>
            <person name="Birren B.W."/>
            <person name="Kellis M."/>
            <person name="Cuomo C.A."/>
        </authorList>
    </citation>
    <scope>NUCLEOTIDE SEQUENCE [LARGE SCALE GENOMIC DNA]</scope>
    <source>
        <strain evidence="4">ATCC MYA-3404 / T1</strain>
    </source>
</reference>
<protein>
    <recommendedName>
        <fullName evidence="2">LSM12 anticodon-binding domain-containing protein</fullName>
    </recommendedName>
</protein>
<feature type="compositionally biased region" description="Low complexity" evidence="1">
    <location>
        <begin position="114"/>
        <end position="127"/>
    </location>
</feature>
<dbReference type="PIRSF" id="PIRSF007783">
    <property type="entry name" value="UCP007783_YHR121w"/>
    <property type="match status" value="1"/>
</dbReference>
<evidence type="ECO:0000313" key="4">
    <source>
        <dbReference type="Proteomes" id="UP000002037"/>
    </source>
</evidence>
<organism evidence="3 4">
    <name type="scientific">Candida tropicalis (strain ATCC MYA-3404 / T1)</name>
    <name type="common">Yeast</name>
    <dbReference type="NCBI Taxonomy" id="294747"/>
    <lineage>
        <taxon>Eukaryota</taxon>
        <taxon>Fungi</taxon>
        <taxon>Dikarya</taxon>
        <taxon>Ascomycota</taxon>
        <taxon>Saccharomycotina</taxon>
        <taxon>Pichiomycetes</taxon>
        <taxon>Debaryomycetaceae</taxon>
        <taxon>Candida/Lodderomyces clade</taxon>
        <taxon>Candida</taxon>
    </lineage>
</organism>
<dbReference type="PANTHER" id="PTHR13542">
    <property type="entry name" value="LSM12 HOMOLOG"/>
    <property type="match status" value="1"/>
</dbReference>
<keyword evidence="4" id="KW-1185">Reference proteome</keyword>
<name>C5MG07_CANTT</name>
<feature type="domain" description="LSM12 anticodon-binding" evidence="2">
    <location>
        <begin position="111"/>
        <end position="193"/>
    </location>
</feature>
<evidence type="ECO:0000259" key="2">
    <source>
        <dbReference type="Pfam" id="PF09793"/>
    </source>
</evidence>
<dbReference type="HOGENOM" id="CLU_091746_0_0_1"/>
<accession>C5MG07</accession>
<dbReference type="OrthoDB" id="1057137at2759"/>
<evidence type="ECO:0000256" key="1">
    <source>
        <dbReference type="SAM" id="MobiDB-lite"/>
    </source>
</evidence>
<dbReference type="InterPro" id="IPR019181">
    <property type="entry name" value="LSM12_ABD"/>
</dbReference>
<dbReference type="eggNOG" id="KOG4401">
    <property type="taxonomic scope" value="Eukaryota"/>
</dbReference>
<dbReference type="InterPro" id="IPR016521">
    <property type="entry name" value="RNA-processing_Lsm12"/>
</dbReference>
<evidence type="ECO:0000313" key="3">
    <source>
        <dbReference type="EMBL" id="EER31270.1"/>
    </source>
</evidence>
<dbReference type="InterPro" id="IPR039683">
    <property type="entry name" value="Lsm12-like"/>
</dbReference>
<dbReference type="RefSeq" id="XP_002550702.1">
    <property type="nucleotide sequence ID" value="XM_002550656.1"/>
</dbReference>
<dbReference type="VEuPathDB" id="FungiDB:CTRG_05000"/>
<proteinExistence type="predicted"/>
<feature type="region of interest" description="Disordered" evidence="1">
    <location>
        <begin position="107"/>
        <end position="127"/>
    </location>
</feature>
<dbReference type="Proteomes" id="UP000002037">
    <property type="component" value="Unassembled WGS sequence"/>
</dbReference>
<dbReference type="GeneID" id="8299074"/>
<gene>
    <name evidence="3" type="ORF">CTRG_05000</name>
</gene>
<dbReference type="AlphaFoldDB" id="C5MG07"/>
<dbReference type="KEGG" id="ctp:CTRG_05000"/>
<dbReference type="STRING" id="294747.C5MG07"/>